<dbReference type="AlphaFoldDB" id="C1MR95"/>
<dbReference type="OrthoDB" id="2193793at2759"/>
<dbReference type="SUPFAM" id="SSF53756">
    <property type="entry name" value="UDP-Glycosyltransferase/glycogen phosphorylase"/>
    <property type="match status" value="1"/>
</dbReference>
<keyword evidence="2" id="KW-1185">Reference proteome</keyword>
<organism evidence="2">
    <name type="scientific">Micromonas pusilla (strain CCMP1545)</name>
    <name type="common">Picoplanktonic green alga</name>
    <dbReference type="NCBI Taxonomy" id="564608"/>
    <lineage>
        <taxon>Eukaryota</taxon>
        <taxon>Viridiplantae</taxon>
        <taxon>Chlorophyta</taxon>
        <taxon>Mamiellophyceae</taxon>
        <taxon>Mamiellales</taxon>
        <taxon>Mamiellaceae</taxon>
        <taxon>Micromonas</taxon>
    </lineage>
</organism>
<name>C1MR95_MICPC</name>
<accession>C1MR95</accession>
<evidence type="ECO:0000313" key="2">
    <source>
        <dbReference type="Proteomes" id="UP000001876"/>
    </source>
</evidence>
<dbReference type="GO" id="GO:0016740">
    <property type="term" value="F:transferase activity"/>
    <property type="evidence" value="ECO:0007669"/>
    <property type="project" value="UniProtKB-KW"/>
</dbReference>
<dbReference type="GeneID" id="9683332"/>
<dbReference type="Proteomes" id="UP000001876">
    <property type="component" value="Unassembled WGS sequence"/>
</dbReference>
<reference evidence="1 2" key="1">
    <citation type="journal article" date="2009" name="Science">
        <title>Green evolution and dynamic adaptations revealed by genomes of the marine picoeukaryotes Micromonas.</title>
        <authorList>
            <person name="Worden A.Z."/>
            <person name="Lee J.H."/>
            <person name="Mock T."/>
            <person name="Rouze P."/>
            <person name="Simmons M.P."/>
            <person name="Aerts A.L."/>
            <person name="Allen A.E."/>
            <person name="Cuvelier M.L."/>
            <person name="Derelle E."/>
            <person name="Everett M.V."/>
            <person name="Foulon E."/>
            <person name="Grimwood J."/>
            <person name="Gundlach H."/>
            <person name="Henrissat B."/>
            <person name="Napoli C."/>
            <person name="McDonald S.M."/>
            <person name="Parker M.S."/>
            <person name="Rombauts S."/>
            <person name="Salamov A."/>
            <person name="Von Dassow P."/>
            <person name="Badger J.H."/>
            <person name="Coutinho P.M."/>
            <person name="Demir E."/>
            <person name="Dubchak I."/>
            <person name="Gentemann C."/>
            <person name="Eikrem W."/>
            <person name="Gready J.E."/>
            <person name="John U."/>
            <person name="Lanier W."/>
            <person name="Lindquist E.A."/>
            <person name="Lucas S."/>
            <person name="Mayer K.F."/>
            <person name="Moreau H."/>
            <person name="Not F."/>
            <person name="Otillar R."/>
            <person name="Panaud O."/>
            <person name="Pangilinan J."/>
            <person name="Paulsen I."/>
            <person name="Piegu B."/>
            <person name="Poliakov A."/>
            <person name="Robbens S."/>
            <person name="Schmutz J."/>
            <person name="Toulza E."/>
            <person name="Wyss T."/>
            <person name="Zelensky A."/>
            <person name="Zhou K."/>
            <person name="Armbrust E.V."/>
            <person name="Bhattacharya D."/>
            <person name="Goodenough U.W."/>
            <person name="Van de Peer Y."/>
            <person name="Grigoriev I.V."/>
        </authorList>
    </citation>
    <scope>NUCLEOTIDE SEQUENCE [LARGE SCALE GENOMIC DNA]</scope>
    <source>
        <strain evidence="1 2">CCMP1545</strain>
    </source>
</reference>
<dbReference type="STRING" id="564608.C1MR95"/>
<dbReference type="RefSeq" id="XP_003058263.1">
    <property type="nucleotide sequence ID" value="XM_003058217.1"/>
</dbReference>
<evidence type="ECO:0000313" key="1">
    <source>
        <dbReference type="EMBL" id="EEH58214.1"/>
    </source>
</evidence>
<dbReference type="OMA" id="SVFKWEY"/>
<sequence>FAPVLSGGGYSTEAIALLHGLVNVLPADEKPSAVRVSHHGDAISTEHYLGLPDHYREALDAAMRPRPPLPARDFVVVCHSEPGAWDPPRYHTTRCPPEGYGRAGALAVIGRTMFETDRLEDEHVRRCNRMREVWVPTSWSARVFEAAGVRKEKIRVVPEAVDVDAFDPAAFSTATGGGDRAPYDATGNGVLAVGPRLDDDAASGVTKFLSVFKWEARKAPEVLLDAYFREFSASDAVALFLRCELFHEDGRDLGKRLWGTPDGEGVDAAIRSRAPRVFILPRASDEEMPSLYAAADAFVLPSRGEGWGRPHVEAMAMALPVIATNWSGPTEFMTEANSYPVRIEDALVALPEESAFRTHKWAQPSATALRAAMRAVASNPREAKAKGENARRTMVERFSPRVVAELVTEELRRV</sequence>
<dbReference type="PANTHER" id="PTHR46656">
    <property type="entry name" value="PUTATIVE-RELATED"/>
    <property type="match status" value="1"/>
</dbReference>
<feature type="non-terminal residue" evidence="1">
    <location>
        <position position="414"/>
    </location>
</feature>
<protein>
    <submittedName>
        <fullName evidence="1">Glycosyltransferase family 4 protein</fullName>
    </submittedName>
</protein>
<dbReference type="eggNOG" id="ENOG502QQT3">
    <property type="taxonomic scope" value="Eukaryota"/>
</dbReference>
<keyword evidence="1" id="KW-0808">Transferase</keyword>
<feature type="non-terminal residue" evidence="1">
    <location>
        <position position="1"/>
    </location>
</feature>
<dbReference type="PANTHER" id="PTHR46656:SF3">
    <property type="entry name" value="PUTATIVE-RELATED"/>
    <property type="match status" value="1"/>
</dbReference>
<proteinExistence type="predicted"/>
<gene>
    <name evidence="1" type="ORF">MICPUCDRAFT_3914</name>
</gene>
<dbReference type="CDD" id="cd03801">
    <property type="entry name" value="GT4_PimA-like"/>
    <property type="match status" value="1"/>
</dbReference>
<dbReference type="KEGG" id="mpp:MICPUCDRAFT_3914"/>
<dbReference type="EMBL" id="GG663738">
    <property type="protein sequence ID" value="EEH58214.1"/>
    <property type="molecule type" value="Genomic_DNA"/>
</dbReference>
<dbReference type="Gene3D" id="3.40.50.2000">
    <property type="entry name" value="Glycogen Phosphorylase B"/>
    <property type="match status" value="1"/>
</dbReference>
<dbReference type="Pfam" id="PF13692">
    <property type="entry name" value="Glyco_trans_1_4"/>
    <property type="match status" value="1"/>
</dbReference>